<keyword evidence="3" id="KW-1185">Reference proteome</keyword>
<proteinExistence type="predicted"/>
<evidence type="ECO:0000313" key="3">
    <source>
        <dbReference type="Proteomes" id="UP000438106"/>
    </source>
</evidence>
<dbReference type="EMBL" id="WQRF01000003">
    <property type="protein sequence ID" value="MVS99795.1"/>
    <property type="molecule type" value="Genomic_DNA"/>
</dbReference>
<evidence type="ECO:0000313" key="2">
    <source>
        <dbReference type="EMBL" id="MVS99795.1"/>
    </source>
</evidence>
<sequence>MDKPKVKSPPRRKRPRGRPKNDPVYYVVAVEDWDWGFWFGVSNMPERNGPYDDYRHLNLRGRLLRPAKLKCEEVELHILPDKRLDEGVREQNRPVSIGHINLRKARMDGILSMPADALPLLLTLATAEKLRFMVMQGERLRYGSAAIKSFRVEMNIGEDDLPDEA</sequence>
<accession>A0A7X3FTW4</accession>
<comment type="caution">
    <text evidence="2">The sequence shown here is derived from an EMBL/GenBank/DDBJ whole genome shotgun (WGS) entry which is preliminary data.</text>
</comment>
<dbReference type="AlphaFoldDB" id="A0A7X3FTW4"/>
<name>A0A7X3FTW4_9HYPH</name>
<dbReference type="Proteomes" id="UP000438106">
    <property type="component" value="Unassembled WGS sequence"/>
</dbReference>
<feature type="region of interest" description="Disordered" evidence="1">
    <location>
        <begin position="1"/>
        <end position="20"/>
    </location>
</feature>
<gene>
    <name evidence="2" type="ORF">GO014_12250</name>
</gene>
<protein>
    <submittedName>
        <fullName evidence="2">Uncharacterized protein</fullName>
    </submittedName>
</protein>
<feature type="compositionally biased region" description="Basic residues" evidence="1">
    <location>
        <begin position="1"/>
        <end position="18"/>
    </location>
</feature>
<dbReference type="RefSeq" id="WP_157290597.1">
    <property type="nucleotide sequence ID" value="NZ_WQRF01000003.1"/>
</dbReference>
<organism evidence="2 3">
    <name type="scientific">Devosia marina</name>
    <dbReference type="NCBI Taxonomy" id="2683198"/>
    <lineage>
        <taxon>Bacteria</taxon>
        <taxon>Pseudomonadati</taxon>
        <taxon>Pseudomonadota</taxon>
        <taxon>Alphaproteobacteria</taxon>
        <taxon>Hyphomicrobiales</taxon>
        <taxon>Devosiaceae</taxon>
        <taxon>Devosia</taxon>
    </lineage>
</organism>
<reference evidence="2 3" key="1">
    <citation type="submission" date="2019-12" db="EMBL/GenBank/DDBJ databases">
        <title>Devosia maris sp. nov., isolated from the deep seawater.</title>
        <authorList>
            <person name="Liu Y."/>
        </authorList>
    </citation>
    <scope>NUCLEOTIDE SEQUENCE [LARGE SCALE GENOMIC DNA]</scope>
    <source>
        <strain evidence="2 3">L53-10-65</strain>
    </source>
</reference>
<evidence type="ECO:0000256" key="1">
    <source>
        <dbReference type="SAM" id="MobiDB-lite"/>
    </source>
</evidence>